<reference evidence="1 2" key="1">
    <citation type="submission" date="2021-06" db="EMBL/GenBank/DDBJ databases">
        <title>Caerostris extrusa draft genome.</title>
        <authorList>
            <person name="Kono N."/>
            <person name="Arakawa K."/>
        </authorList>
    </citation>
    <scope>NUCLEOTIDE SEQUENCE [LARGE SCALE GENOMIC DNA]</scope>
</reference>
<dbReference type="AlphaFoldDB" id="A0AAV4TME2"/>
<name>A0AAV4TME2_CAEEX</name>
<proteinExistence type="predicted"/>
<protein>
    <submittedName>
        <fullName evidence="1">Uncharacterized protein</fullName>
    </submittedName>
</protein>
<evidence type="ECO:0000313" key="1">
    <source>
        <dbReference type="EMBL" id="GIY46291.1"/>
    </source>
</evidence>
<accession>A0AAV4TME2</accession>
<evidence type="ECO:0000313" key="2">
    <source>
        <dbReference type="Proteomes" id="UP001054945"/>
    </source>
</evidence>
<dbReference type="Proteomes" id="UP001054945">
    <property type="component" value="Unassembled WGS sequence"/>
</dbReference>
<sequence length="105" mass="11746">MDSKEQHYFTIGNVDILSTYKNERIFYSSRLVVSKGDLPLDVFEKGDSLQIHAATPELVVICGSKPFPRWGGCGEQMPASASRRLVFEHVQDESLWVGVGSRRSS</sequence>
<gene>
    <name evidence="1" type="ORF">CEXT_506831</name>
</gene>
<dbReference type="EMBL" id="BPLR01011395">
    <property type="protein sequence ID" value="GIY46291.1"/>
    <property type="molecule type" value="Genomic_DNA"/>
</dbReference>
<organism evidence="1 2">
    <name type="scientific">Caerostris extrusa</name>
    <name type="common">Bark spider</name>
    <name type="synonym">Caerostris bankana</name>
    <dbReference type="NCBI Taxonomy" id="172846"/>
    <lineage>
        <taxon>Eukaryota</taxon>
        <taxon>Metazoa</taxon>
        <taxon>Ecdysozoa</taxon>
        <taxon>Arthropoda</taxon>
        <taxon>Chelicerata</taxon>
        <taxon>Arachnida</taxon>
        <taxon>Araneae</taxon>
        <taxon>Araneomorphae</taxon>
        <taxon>Entelegynae</taxon>
        <taxon>Araneoidea</taxon>
        <taxon>Araneidae</taxon>
        <taxon>Caerostris</taxon>
    </lineage>
</organism>
<keyword evidence="2" id="KW-1185">Reference proteome</keyword>
<comment type="caution">
    <text evidence="1">The sequence shown here is derived from an EMBL/GenBank/DDBJ whole genome shotgun (WGS) entry which is preliminary data.</text>
</comment>